<feature type="region of interest" description="Disordered" evidence="1">
    <location>
        <begin position="1"/>
        <end position="132"/>
    </location>
</feature>
<feature type="compositionally biased region" description="Polar residues" evidence="1">
    <location>
        <begin position="67"/>
        <end position="82"/>
    </location>
</feature>
<evidence type="ECO:0000313" key="2">
    <source>
        <dbReference type="EMBL" id="KAJ1092800.1"/>
    </source>
</evidence>
<protein>
    <submittedName>
        <fullName evidence="2">Uncharacterized protein</fullName>
    </submittedName>
</protein>
<sequence>MVTHLTAQPLLESRHRQGPPRAACTADTRAWGPTSSGAAHCPKPGAWLSGSQPVSPAMGPAPAAPGTSSLVPSSAENGPTGHQQHRALLGRRLTAPRTWSHKAQRLPNSPSRRRPRTPALGVGTGPVAPPPCTGKVQVSRALRGSSPSGASDMLSRTPAFTPPWGRYAIFKARAAEQGRNTSAHTAMLATPP</sequence>
<keyword evidence="3" id="KW-1185">Reference proteome</keyword>
<reference evidence="2" key="1">
    <citation type="journal article" date="2022" name="bioRxiv">
        <title>Sequencing and chromosome-scale assembly of the giantPleurodeles waltlgenome.</title>
        <authorList>
            <person name="Brown T."/>
            <person name="Elewa A."/>
            <person name="Iarovenko S."/>
            <person name="Subramanian E."/>
            <person name="Araus A.J."/>
            <person name="Petzold A."/>
            <person name="Susuki M."/>
            <person name="Suzuki K.-i.T."/>
            <person name="Hayashi T."/>
            <person name="Toyoda A."/>
            <person name="Oliveira C."/>
            <person name="Osipova E."/>
            <person name="Leigh N.D."/>
            <person name="Simon A."/>
            <person name="Yun M.H."/>
        </authorList>
    </citation>
    <scope>NUCLEOTIDE SEQUENCE</scope>
    <source>
        <strain evidence="2">20211129_DDA</strain>
        <tissue evidence="2">Liver</tissue>
    </source>
</reference>
<comment type="caution">
    <text evidence="2">The sequence shown here is derived from an EMBL/GenBank/DDBJ whole genome shotgun (WGS) entry which is preliminary data.</text>
</comment>
<gene>
    <name evidence="2" type="ORF">NDU88_005910</name>
</gene>
<organism evidence="2 3">
    <name type="scientific">Pleurodeles waltl</name>
    <name type="common">Iberian ribbed newt</name>
    <dbReference type="NCBI Taxonomy" id="8319"/>
    <lineage>
        <taxon>Eukaryota</taxon>
        <taxon>Metazoa</taxon>
        <taxon>Chordata</taxon>
        <taxon>Craniata</taxon>
        <taxon>Vertebrata</taxon>
        <taxon>Euteleostomi</taxon>
        <taxon>Amphibia</taxon>
        <taxon>Batrachia</taxon>
        <taxon>Caudata</taxon>
        <taxon>Salamandroidea</taxon>
        <taxon>Salamandridae</taxon>
        <taxon>Pleurodelinae</taxon>
        <taxon>Pleurodeles</taxon>
    </lineage>
</organism>
<dbReference type="AlphaFoldDB" id="A0AAV7LQE6"/>
<dbReference type="Proteomes" id="UP001066276">
    <property type="component" value="Chromosome 11"/>
</dbReference>
<evidence type="ECO:0000313" key="3">
    <source>
        <dbReference type="Proteomes" id="UP001066276"/>
    </source>
</evidence>
<proteinExistence type="predicted"/>
<dbReference type="EMBL" id="JANPWB010000015">
    <property type="protein sequence ID" value="KAJ1092800.1"/>
    <property type="molecule type" value="Genomic_DNA"/>
</dbReference>
<name>A0AAV7LQE6_PLEWA</name>
<accession>A0AAV7LQE6</accession>
<evidence type="ECO:0000256" key="1">
    <source>
        <dbReference type="SAM" id="MobiDB-lite"/>
    </source>
</evidence>
<feature type="compositionally biased region" description="Low complexity" evidence="1">
    <location>
        <begin position="56"/>
        <end position="66"/>
    </location>
</feature>